<dbReference type="Proteomes" id="UP001164746">
    <property type="component" value="Chromosome 7"/>
</dbReference>
<evidence type="ECO:0000256" key="1">
    <source>
        <dbReference type="ARBA" id="ARBA00022679"/>
    </source>
</evidence>
<name>A0ABY7ELR2_MYAAR</name>
<dbReference type="SUPFAM" id="SSF53448">
    <property type="entry name" value="Nucleotide-diphospho-sugar transferases"/>
    <property type="match status" value="1"/>
</dbReference>
<keyword evidence="1" id="KW-0808">Transferase</keyword>
<sequence length="441" mass="51811">MRIWRFRKSGCVFFVISFVVVFELMAIIQRIEDTDVENVKSVKGIKGENKLVFTGRKTANISAQNVHFTAKPKHFGSNNNTSYTNNPQLFPNMTFPFYEAEMYEDFPTLENAEPKIPHILHQTYKSEFIPLNYIPTIKSFLQHHPNWTYYFWTEESARKMIEQKFAYFLPVWDGYKDPMNRADALRYFVLYEYGGVYTDCDVNFLRPLDRATKLFSAILPPEPFEHSVFRLKMPFLTNNAIIMSRPKHPFFKHLMDSLDSAKGEKWMLLVGGPLFVYNAFLKYNNINESALSVFKDEPSVKGLVPYNLQDISKYPMGHEDHVLVPNTHFFLNTVAYRFDKNGVMTLCRDILNNKAFRTARRSNVCRKSDFTKLCADEYSKTPELWKRGCNEINRRISRSKEEQFRFTFTEHLWSISYDKPKFDVTKTVNIKDVVPKAIIFN</sequence>
<dbReference type="EMBL" id="CP111018">
    <property type="protein sequence ID" value="WAR09912.1"/>
    <property type="molecule type" value="Genomic_DNA"/>
</dbReference>
<gene>
    <name evidence="2" type="ORF">MAR_034988</name>
</gene>
<protein>
    <submittedName>
        <fullName evidence="2">CSH1-like protein</fullName>
    </submittedName>
</protein>
<accession>A0ABY7ELR2</accession>
<dbReference type="Pfam" id="PF04488">
    <property type="entry name" value="Gly_transf_sug"/>
    <property type="match status" value="1"/>
</dbReference>
<dbReference type="Gene3D" id="3.90.550.20">
    <property type="match status" value="1"/>
</dbReference>
<dbReference type="InterPro" id="IPR051706">
    <property type="entry name" value="Glycosyltransferase_domain"/>
</dbReference>
<organism evidence="2 3">
    <name type="scientific">Mya arenaria</name>
    <name type="common">Soft-shell clam</name>
    <dbReference type="NCBI Taxonomy" id="6604"/>
    <lineage>
        <taxon>Eukaryota</taxon>
        <taxon>Metazoa</taxon>
        <taxon>Spiralia</taxon>
        <taxon>Lophotrochozoa</taxon>
        <taxon>Mollusca</taxon>
        <taxon>Bivalvia</taxon>
        <taxon>Autobranchia</taxon>
        <taxon>Heteroconchia</taxon>
        <taxon>Euheterodonta</taxon>
        <taxon>Imparidentia</taxon>
        <taxon>Neoheterodontei</taxon>
        <taxon>Myida</taxon>
        <taxon>Myoidea</taxon>
        <taxon>Myidae</taxon>
        <taxon>Mya</taxon>
    </lineage>
</organism>
<dbReference type="InterPro" id="IPR029044">
    <property type="entry name" value="Nucleotide-diphossugar_trans"/>
</dbReference>
<reference evidence="2" key="1">
    <citation type="submission" date="2022-11" db="EMBL/GenBank/DDBJ databases">
        <title>Centuries of genome instability and evolution in soft-shell clam transmissible cancer (bioRxiv).</title>
        <authorList>
            <person name="Hart S.F.M."/>
            <person name="Yonemitsu M.A."/>
            <person name="Giersch R.M."/>
            <person name="Beal B.F."/>
            <person name="Arriagada G."/>
            <person name="Davis B.W."/>
            <person name="Ostrander E.A."/>
            <person name="Goff S.P."/>
            <person name="Metzger M.J."/>
        </authorList>
    </citation>
    <scope>NUCLEOTIDE SEQUENCE</scope>
    <source>
        <strain evidence="2">MELC-2E11</strain>
        <tissue evidence="2">Siphon/mantle</tissue>
    </source>
</reference>
<dbReference type="InterPro" id="IPR007577">
    <property type="entry name" value="GlycoTrfase_DXD_sugar-bd_CS"/>
</dbReference>
<proteinExistence type="predicted"/>
<evidence type="ECO:0000313" key="3">
    <source>
        <dbReference type="Proteomes" id="UP001164746"/>
    </source>
</evidence>
<dbReference type="PANTHER" id="PTHR32385:SF15">
    <property type="entry name" value="INOSITOL PHOSPHOCERAMIDE MANNOSYLTRANSFERASE 1"/>
    <property type="match status" value="1"/>
</dbReference>
<evidence type="ECO:0000313" key="2">
    <source>
        <dbReference type="EMBL" id="WAR09912.1"/>
    </source>
</evidence>
<keyword evidence="3" id="KW-1185">Reference proteome</keyword>
<dbReference type="PANTHER" id="PTHR32385">
    <property type="entry name" value="MANNOSYL PHOSPHORYLINOSITOL CERAMIDE SYNTHASE"/>
    <property type="match status" value="1"/>
</dbReference>